<evidence type="ECO:0000256" key="1">
    <source>
        <dbReference type="ARBA" id="ARBA00022598"/>
    </source>
</evidence>
<keyword evidence="4" id="KW-1185">Reference proteome</keyword>
<proteinExistence type="predicted"/>
<dbReference type="GO" id="GO:0004077">
    <property type="term" value="F:biotin--[biotin carboxyl-carrier protein] ligase activity"/>
    <property type="evidence" value="ECO:0007669"/>
    <property type="project" value="InterPro"/>
</dbReference>
<accession>A0A4R8DP61</accession>
<reference evidence="3 4" key="1">
    <citation type="submission" date="2019-03" db="EMBL/GenBank/DDBJ databases">
        <title>Genomic Encyclopedia of Type Strains, Phase IV (KMG-IV): sequencing the most valuable type-strain genomes for metagenomic binning, comparative biology and taxonomic classification.</title>
        <authorList>
            <person name="Goeker M."/>
        </authorList>
    </citation>
    <scope>NUCLEOTIDE SEQUENCE [LARGE SCALE GENOMIC DNA]</scope>
    <source>
        <strain evidence="3 4">DSM 100059</strain>
    </source>
</reference>
<dbReference type="NCBIfam" id="TIGR00121">
    <property type="entry name" value="birA_ligase"/>
    <property type="match status" value="1"/>
</dbReference>
<dbReference type="PANTHER" id="PTHR12835">
    <property type="entry name" value="BIOTIN PROTEIN LIGASE"/>
    <property type="match status" value="1"/>
</dbReference>
<feature type="domain" description="BPL/LPL catalytic" evidence="2">
    <location>
        <begin position="1"/>
        <end position="187"/>
    </location>
</feature>
<name>A0A4R8DP61_9BACT</name>
<dbReference type="InterPro" id="IPR004408">
    <property type="entry name" value="Biotin_CoA_COase_ligase"/>
</dbReference>
<organism evidence="3 4">
    <name type="scientific">Dinghuibacter silviterrae</name>
    <dbReference type="NCBI Taxonomy" id="1539049"/>
    <lineage>
        <taxon>Bacteria</taxon>
        <taxon>Pseudomonadati</taxon>
        <taxon>Bacteroidota</taxon>
        <taxon>Chitinophagia</taxon>
        <taxon>Chitinophagales</taxon>
        <taxon>Chitinophagaceae</taxon>
        <taxon>Dinghuibacter</taxon>
    </lineage>
</organism>
<dbReference type="RefSeq" id="WP_246073454.1">
    <property type="nucleotide sequence ID" value="NZ_SODV01000001.1"/>
</dbReference>
<sequence length="264" mass="28954">MPKITILIGFSFVELSTVDSTNNYAMALVHEGMASHGTAIFAHAQTAGKGQRGKQWNTEPGSNIILSVLVDASPVRHLPPFSLSAATALAAYDLFTRYAVHETSIKWPNDIYWRDRKAAGILIENAYHGKEWQWAVIGIGLNVNQVRFPELPRPPVSLKQVTGRDFDAAGLARELCVLLEERWQALLRDGADATLIRYQDHLLGMGRPVRLRHDGFVFETEVLGVLPDGRLRTSGPATASPDAAPGAGGEALFSIGDVEWMFDH</sequence>
<evidence type="ECO:0000313" key="4">
    <source>
        <dbReference type="Proteomes" id="UP000294498"/>
    </source>
</evidence>
<dbReference type="Gene3D" id="3.30.930.10">
    <property type="entry name" value="Bira Bifunctional Protein, Domain 2"/>
    <property type="match status" value="1"/>
</dbReference>
<evidence type="ECO:0000313" key="3">
    <source>
        <dbReference type="EMBL" id="TDW99487.1"/>
    </source>
</evidence>
<dbReference type="GO" id="GO:0005737">
    <property type="term" value="C:cytoplasm"/>
    <property type="evidence" value="ECO:0007669"/>
    <property type="project" value="TreeGrafter"/>
</dbReference>
<dbReference type="InterPro" id="IPR045864">
    <property type="entry name" value="aa-tRNA-synth_II/BPL/LPL"/>
</dbReference>
<keyword evidence="1 3" id="KW-0436">Ligase</keyword>
<dbReference type="CDD" id="cd16442">
    <property type="entry name" value="BPL"/>
    <property type="match status" value="1"/>
</dbReference>
<evidence type="ECO:0000259" key="2">
    <source>
        <dbReference type="PROSITE" id="PS51733"/>
    </source>
</evidence>
<dbReference type="EMBL" id="SODV01000001">
    <property type="protein sequence ID" value="TDW99487.1"/>
    <property type="molecule type" value="Genomic_DNA"/>
</dbReference>
<comment type="caution">
    <text evidence="3">The sequence shown here is derived from an EMBL/GenBank/DDBJ whole genome shotgun (WGS) entry which is preliminary data.</text>
</comment>
<dbReference type="PROSITE" id="PS51733">
    <property type="entry name" value="BPL_LPL_CATALYTIC"/>
    <property type="match status" value="1"/>
</dbReference>
<protein>
    <submittedName>
        <fullName evidence="3">BirA family biotin operon repressor/biotin-[acetyl-CoA-carboxylase] ligase</fullName>
    </submittedName>
</protein>
<dbReference type="InterPro" id="IPR004143">
    <property type="entry name" value="BPL_LPL_catalytic"/>
</dbReference>
<dbReference type="Proteomes" id="UP000294498">
    <property type="component" value="Unassembled WGS sequence"/>
</dbReference>
<dbReference type="AlphaFoldDB" id="A0A4R8DP61"/>
<dbReference type="PANTHER" id="PTHR12835:SF5">
    <property type="entry name" value="BIOTIN--PROTEIN LIGASE"/>
    <property type="match status" value="1"/>
</dbReference>
<gene>
    <name evidence="3" type="ORF">EDB95_0497</name>
</gene>
<dbReference type="SUPFAM" id="SSF55681">
    <property type="entry name" value="Class II aaRS and biotin synthetases"/>
    <property type="match status" value="1"/>
</dbReference>
<dbReference type="Pfam" id="PF03099">
    <property type="entry name" value="BPL_LplA_LipB"/>
    <property type="match status" value="1"/>
</dbReference>